<keyword evidence="3" id="KW-0238">DNA-binding</keyword>
<dbReference type="EMBL" id="PKKC01000001">
    <property type="protein sequence ID" value="PKZ91286.1"/>
    <property type="molecule type" value="Genomic_DNA"/>
</dbReference>
<name>A0A1V3Y3Z3_LACGS</name>
<dbReference type="CDD" id="cd05466">
    <property type="entry name" value="PBP2_LTTR_substrate"/>
    <property type="match status" value="1"/>
</dbReference>
<dbReference type="Gene3D" id="3.40.190.290">
    <property type="match status" value="1"/>
</dbReference>
<dbReference type="EMBL" id="CP071801">
    <property type="protein sequence ID" value="QTD66477.1"/>
    <property type="molecule type" value="Genomic_DNA"/>
</dbReference>
<keyword evidence="4" id="KW-0804">Transcription</keyword>
<dbReference type="AlphaFoldDB" id="A0A1V3Y3Z3"/>
<dbReference type="Proteomes" id="UP000234740">
    <property type="component" value="Unassembled WGS sequence"/>
</dbReference>
<dbReference type="InterPro" id="IPR036388">
    <property type="entry name" value="WH-like_DNA-bd_sf"/>
</dbReference>
<dbReference type="PANTHER" id="PTHR30126">
    <property type="entry name" value="HTH-TYPE TRANSCRIPTIONAL REGULATOR"/>
    <property type="match status" value="1"/>
</dbReference>
<dbReference type="InterPro" id="IPR036390">
    <property type="entry name" value="WH_DNA-bd_sf"/>
</dbReference>
<proteinExistence type="inferred from homology"/>
<dbReference type="Pfam" id="PF00126">
    <property type="entry name" value="HTH_1"/>
    <property type="match status" value="1"/>
</dbReference>
<dbReference type="PANTHER" id="PTHR30126:SF40">
    <property type="entry name" value="HTH-TYPE TRANSCRIPTIONAL REGULATOR GLTR"/>
    <property type="match status" value="1"/>
</dbReference>
<dbReference type="InterPro" id="IPR000847">
    <property type="entry name" value="LysR_HTH_N"/>
</dbReference>
<dbReference type="PRINTS" id="PR00039">
    <property type="entry name" value="HTHLYSR"/>
</dbReference>
<dbReference type="FunFam" id="1.10.10.10:FF:000001">
    <property type="entry name" value="LysR family transcriptional regulator"/>
    <property type="match status" value="1"/>
</dbReference>
<dbReference type="PROSITE" id="PS50931">
    <property type="entry name" value="HTH_LYSR"/>
    <property type="match status" value="1"/>
</dbReference>
<dbReference type="GO" id="GO:0003700">
    <property type="term" value="F:DNA-binding transcription factor activity"/>
    <property type="evidence" value="ECO:0007669"/>
    <property type="project" value="InterPro"/>
</dbReference>
<dbReference type="Gene3D" id="1.10.10.10">
    <property type="entry name" value="Winged helix-like DNA-binding domain superfamily/Winged helix DNA-binding domain"/>
    <property type="match status" value="1"/>
</dbReference>
<organism evidence="6 8">
    <name type="scientific">Lactobacillus gasseri</name>
    <dbReference type="NCBI Taxonomy" id="1596"/>
    <lineage>
        <taxon>Bacteria</taxon>
        <taxon>Bacillati</taxon>
        <taxon>Bacillota</taxon>
        <taxon>Bacilli</taxon>
        <taxon>Lactobacillales</taxon>
        <taxon>Lactobacillaceae</taxon>
        <taxon>Lactobacillus</taxon>
    </lineage>
</organism>
<dbReference type="GO" id="GO:0000976">
    <property type="term" value="F:transcription cis-regulatory region binding"/>
    <property type="evidence" value="ECO:0007669"/>
    <property type="project" value="TreeGrafter"/>
</dbReference>
<feature type="domain" description="HTH lysR-type" evidence="5">
    <location>
        <begin position="1"/>
        <end position="58"/>
    </location>
</feature>
<dbReference type="SUPFAM" id="SSF53850">
    <property type="entry name" value="Periplasmic binding protein-like II"/>
    <property type="match status" value="1"/>
</dbReference>
<dbReference type="RefSeq" id="WP_049159593.1">
    <property type="nucleotide sequence ID" value="NZ_CABHMU010000012.1"/>
</dbReference>
<evidence type="ECO:0000313" key="8">
    <source>
        <dbReference type="Proteomes" id="UP000234740"/>
    </source>
</evidence>
<dbReference type="Pfam" id="PF03466">
    <property type="entry name" value="LysR_substrate"/>
    <property type="match status" value="1"/>
</dbReference>
<protein>
    <submittedName>
        <fullName evidence="6">LysR family transcriptional regulator</fullName>
    </submittedName>
</protein>
<dbReference type="InterPro" id="IPR005119">
    <property type="entry name" value="LysR_subst-bd"/>
</dbReference>
<reference evidence="6 8" key="1">
    <citation type="submission" date="2017-12" db="EMBL/GenBank/DDBJ databases">
        <title>Phylogenetic diversity of female urinary microbiome.</title>
        <authorList>
            <person name="Thomas-White K."/>
            <person name="Wolfe A.J."/>
        </authorList>
    </citation>
    <scope>NUCLEOTIDE SEQUENCE [LARGE SCALE GENOMIC DNA]</scope>
    <source>
        <strain evidence="6 8">UMB0099</strain>
    </source>
</reference>
<evidence type="ECO:0000256" key="4">
    <source>
        <dbReference type="ARBA" id="ARBA00023163"/>
    </source>
</evidence>
<keyword evidence="2" id="KW-0805">Transcription regulation</keyword>
<dbReference type="SUPFAM" id="SSF46785">
    <property type="entry name" value="Winged helix' DNA-binding domain"/>
    <property type="match status" value="1"/>
</dbReference>
<evidence type="ECO:0000313" key="6">
    <source>
        <dbReference type="EMBL" id="PKZ91286.1"/>
    </source>
</evidence>
<accession>A0A1V3Y3Z3</accession>
<evidence type="ECO:0000256" key="3">
    <source>
        <dbReference type="ARBA" id="ARBA00023125"/>
    </source>
</evidence>
<reference evidence="7" key="2">
    <citation type="submission" date="2021-03" db="EMBL/GenBank/DDBJ databases">
        <title>Whole genome sequence of Lactobacillus gasseri HL75.</title>
        <authorList>
            <person name="Kim J.-M."/>
            <person name="Chung S.H."/>
            <person name="Kim J.-S."/>
        </authorList>
    </citation>
    <scope>NUCLEOTIDE SEQUENCE</scope>
    <source>
        <strain evidence="7">HL75</strain>
    </source>
</reference>
<dbReference type="Proteomes" id="UP000663932">
    <property type="component" value="Chromosome"/>
</dbReference>
<sequence>MNLKQLKYFLVVAEERQITSAAKKLFIAQPPLSYQLKQLEKEIGAQLFIRNAHGMELTEEGKAFQKYAEKIVDLSLTATSQIRQIKTGELGKIRIGVISSCGGVVPNKQFKKLIEYYPNVSFEIHEANTFGIIEQLQDGIIDLGIVRTPFNLEGLNFKDFHQEPMVAVTNNNDFDRGKIEHLSQLKGKPIILYRRFQEIFNRSFRHQGIRPFYAVTCDDARTAIHWADEGLGIALVPQSIAQTYAKSSIVSIKHAHWVTHLNIVWRKDRQVTPLMEKIIEMF</sequence>
<comment type="similarity">
    <text evidence="1">Belongs to the LysR transcriptional regulatory family.</text>
</comment>
<evidence type="ECO:0000259" key="5">
    <source>
        <dbReference type="PROSITE" id="PS50931"/>
    </source>
</evidence>
<evidence type="ECO:0000313" key="7">
    <source>
        <dbReference type="EMBL" id="QTD66477.1"/>
    </source>
</evidence>
<dbReference type="GeneID" id="48924804"/>
<gene>
    <name evidence="6" type="ORF">CYJ86_02040</name>
    <name evidence="7" type="ORF">J3E67_000810</name>
</gene>
<evidence type="ECO:0000256" key="1">
    <source>
        <dbReference type="ARBA" id="ARBA00009437"/>
    </source>
</evidence>
<evidence type="ECO:0000256" key="2">
    <source>
        <dbReference type="ARBA" id="ARBA00023015"/>
    </source>
</evidence>